<evidence type="ECO:0000313" key="2">
    <source>
        <dbReference type="EMBL" id="KAF2273875.1"/>
    </source>
</evidence>
<dbReference type="EMBL" id="ML986507">
    <property type="protein sequence ID" value="KAF2273875.1"/>
    <property type="molecule type" value="Genomic_DNA"/>
</dbReference>
<feature type="region of interest" description="Disordered" evidence="1">
    <location>
        <begin position="1"/>
        <end position="27"/>
    </location>
</feature>
<keyword evidence="3" id="KW-1185">Reference proteome</keyword>
<feature type="region of interest" description="Disordered" evidence="1">
    <location>
        <begin position="369"/>
        <end position="402"/>
    </location>
</feature>
<evidence type="ECO:0000313" key="3">
    <source>
        <dbReference type="Proteomes" id="UP000800097"/>
    </source>
</evidence>
<feature type="compositionally biased region" description="Basic and acidic residues" evidence="1">
    <location>
        <begin position="183"/>
        <end position="195"/>
    </location>
</feature>
<organism evidence="2 3">
    <name type="scientific">Westerdykella ornata</name>
    <dbReference type="NCBI Taxonomy" id="318751"/>
    <lineage>
        <taxon>Eukaryota</taxon>
        <taxon>Fungi</taxon>
        <taxon>Dikarya</taxon>
        <taxon>Ascomycota</taxon>
        <taxon>Pezizomycotina</taxon>
        <taxon>Dothideomycetes</taxon>
        <taxon>Pleosporomycetidae</taxon>
        <taxon>Pleosporales</taxon>
        <taxon>Sporormiaceae</taxon>
        <taxon>Westerdykella</taxon>
    </lineage>
</organism>
<accession>A0A6A6JC69</accession>
<proteinExistence type="predicted"/>
<sequence length="610" mass="65906">MTSTFSSGVAKGHAEVASRSQSPSPLRTCSALRRSTIVLTGRKRRKRHQDAVVREAGNLERNIECHGLPFRNIETYRAYTPEQPHLRRYNVPAEGDEVAGWGFSAAKDLWSKSINRTSSRTQERVRIPTPNGNPPICHPQPDTTTAWCSIARHASSTGSSVNAASDYRPTPTETSYASACSSLDEKPSSLDARTDSRTACDAPVIVSPLPTRPLAPKALAWDDFTTSSPWNAEECSIFSCDSPDLLSLSEDEGECGSTGNPFPPLQMMKAPRRADRSAGEICPNLTEEIMSLMSCWPSRKPSTASGTPYRDDGIPSTSSMPSCDGGILMEPSGTTSAAHSVSLGYCHNGVSSNVSSQSVWACERMTPAPPSHGINASPRDLQRSPSSTTLHHPETPATTCPTPITIAEADQTQEPLNDIPDEGSSPVLHTHPTIMQLFPVRETPAESHSLNGNDFHQTTPESIDLDRRDSMEPTLEAPSIASSNWKATAAPQPSLPRASSSSGRSGSSKSVSIRRALVEIYSVDSTGDRGEKLQRAYAMLDCASGGADGPMQFERTAMALEGSRCALNVMKKHAQEKRKEKEEKSRTGIVGSFKAMLRKRRRGRVAKSTS</sequence>
<feature type="compositionally biased region" description="Basic and acidic residues" evidence="1">
    <location>
        <begin position="577"/>
        <end position="586"/>
    </location>
</feature>
<feature type="region of interest" description="Disordered" evidence="1">
    <location>
        <begin position="159"/>
        <end position="195"/>
    </location>
</feature>
<reference evidence="2" key="1">
    <citation type="journal article" date="2020" name="Stud. Mycol.">
        <title>101 Dothideomycetes genomes: a test case for predicting lifestyles and emergence of pathogens.</title>
        <authorList>
            <person name="Haridas S."/>
            <person name="Albert R."/>
            <person name="Binder M."/>
            <person name="Bloem J."/>
            <person name="Labutti K."/>
            <person name="Salamov A."/>
            <person name="Andreopoulos B."/>
            <person name="Baker S."/>
            <person name="Barry K."/>
            <person name="Bills G."/>
            <person name="Bluhm B."/>
            <person name="Cannon C."/>
            <person name="Castanera R."/>
            <person name="Culley D."/>
            <person name="Daum C."/>
            <person name="Ezra D."/>
            <person name="Gonzalez J."/>
            <person name="Henrissat B."/>
            <person name="Kuo A."/>
            <person name="Liang C."/>
            <person name="Lipzen A."/>
            <person name="Lutzoni F."/>
            <person name="Magnuson J."/>
            <person name="Mondo S."/>
            <person name="Nolan M."/>
            <person name="Ohm R."/>
            <person name="Pangilinan J."/>
            <person name="Park H.-J."/>
            <person name="Ramirez L."/>
            <person name="Alfaro M."/>
            <person name="Sun H."/>
            <person name="Tritt A."/>
            <person name="Yoshinaga Y."/>
            <person name="Zwiers L.-H."/>
            <person name="Turgeon B."/>
            <person name="Goodwin S."/>
            <person name="Spatafora J."/>
            <person name="Crous P."/>
            <person name="Grigoriev I."/>
        </authorList>
    </citation>
    <scope>NUCLEOTIDE SEQUENCE</scope>
    <source>
        <strain evidence="2">CBS 379.55</strain>
    </source>
</reference>
<dbReference type="GeneID" id="54554314"/>
<protein>
    <submittedName>
        <fullName evidence="2">Uncharacterized protein</fullName>
    </submittedName>
</protein>
<dbReference type="RefSeq" id="XP_033651414.1">
    <property type="nucleotide sequence ID" value="XM_033801139.1"/>
</dbReference>
<gene>
    <name evidence="2" type="ORF">EI97DRAFT_460804</name>
</gene>
<dbReference type="AlphaFoldDB" id="A0A6A6JC69"/>
<feature type="region of interest" description="Disordered" evidence="1">
    <location>
        <begin position="575"/>
        <end position="610"/>
    </location>
</feature>
<feature type="compositionally biased region" description="Basic residues" evidence="1">
    <location>
        <begin position="596"/>
        <end position="610"/>
    </location>
</feature>
<feature type="compositionally biased region" description="Polar residues" evidence="1">
    <location>
        <begin position="18"/>
        <end position="27"/>
    </location>
</feature>
<evidence type="ECO:0000256" key="1">
    <source>
        <dbReference type="SAM" id="MobiDB-lite"/>
    </source>
</evidence>
<dbReference type="Proteomes" id="UP000800097">
    <property type="component" value="Unassembled WGS sequence"/>
</dbReference>
<feature type="compositionally biased region" description="Polar residues" evidence="1">
    <location>
        <begin position="171"/>
        <end position="181"/>
    </location>
</feature>
<feature type="region of interest" description="Disordered" evidence="1">
    <location>
        <begin position="116"/>
        <end position="140"/>
    </location>
</feature>
<feature type="compositionally biased region" description="Polar residues" evidence="1">
    <location>
        <begin position="446"/>
        <end position="461"/>
    </location>
</feature>
<feature type="compositionally biased region" description="Low complexity" evidence="1">
    <location>
        <begin position="489"/>
        <end position="509"/>
    </location>
</feature>
<feature type="region of interest" description="Disordered" evidence="1">
    <location>
        <begin position="444"/>
        <end position="509"/>
    </location>
</feature>
<name>A0A6A6JC69_WESOR</name>